<dbReference type="GO" id="GO:0007420">
    <property type="term" value="P:brain development"/>
    <property type="evidence" value="ECO:0007669"/>
    <property type="project" value="TreeGrafter"/>
</dbReference>
<dbReference type="GO" id="GO:0090694">
    <property type="term" value="C:Scc2-Scc4 cohesin loading complex"/>
    <property type="evidence" value="ECO:0007669"/>
    <property type="project" value="TreeGrafter"/>
</dbReference>
<evidence type="ECO:0000256" key="1">
    <source>
        <dbReference type="RuleBase" id="RU364107"/>
    </source>
</evidence>
<dbReference type="GO" id="GO:0061775">
    <property type="term" value="F:cohesin loader activity"/>
    <property type="evidence" value="ECO:0007669"/>
    <property type="project" value="InterPro"/>
</dbReference>
<dbReference type="GeneTree" id="ENSGT00390000010427"/>
<evidence type="ECO:0000259" key="3">
    <source>
        <dbReference type="Pfam" id="PF12830"/>
    </source>
</evidence>
<evidence type="ECO:0000256" key="2">
    <source>
        <dbReference type="SAM" id="MobiDB-lite"/>
    </source>
</evidence>
<dbReference type="GO" id="GO:0003682">
    <property type="term" value="F:chromatin binding"/>
    <property type="evidence" value="ECO:0007669"/>
    <property type="project" value="TreeGrafter"/>
</dbReference>
<dbReference type="GO" id="GO:0048565">
    <property type="term" value="P:digestive tract development"/>
    <property type="evidence" value="ECO:0007669"/>
    <property type="project" value="TreeGrafter"/>
</dbReference>
<reference evidence="4" key="2">
    <citation type="submission" date="2025-09" db="UniProtKB">
        <authorList>
            <consortium name="Ensembl"/>
        </authorList>
    </citation>
    <scope>IDENTIFICATION</scope>
</reference>
<feature type="compositionally biased region" description="Basic and acidic residues" evidence="2">
    <location>
        <begin position="391"/>
        <end position="425"/>
    </location>
</feature>
<evidence type="ECO:0000313" key="4">
    <source>
        <dbReference type="Ensembl" id="ENSEBUP00000017021.1"/>
    </source>
</evidence>
<dbReference type="PANTHER" id="PTHR21704:SF18">
    <property type="entry name" value="NIPPED-B-LIKE PROTEIN"/>
    <property type="match status" value="1"/>
</dbReference>
<keyword evidence="1" id="KW-0131">Cell cycle</keyword>
<protein>
    <recommendedName>
        <fullName evidence="1">Nipped-B protein</fullName>
    </recommendedName>
</protein>
<comment type="similarity">
    <text evidence="1">Belongs to the SCC2/Nipped-B family.</text>
</comment>
<feature type="region of interest" description="Disordered" evidence="2">
    <location>
        <begin position="647"/>
        <end position="668"/>
    </location>
</feature>
<dbReference type="PANTHER" id="PTHR21704">
    <property type="entry name" value="NIPPED-B-LIKE PROTEIN DELANGIN SCC2-RELATED"/>
    <property type="match status" value="1"/>
</dbReference>
<feature type="compositionally biased region" description="Basic and acidic residues" evidence="2">
    <location>
        <begin position="434"/>
        <end position="473"/>
    </location>
</feature>
<dbReference type="GO" id="GO:0010468">
    <property type="term" value="P:regulation of gene expression"/>
    <property type="evidence" value="ECO:0007669"/>
    <property type="project" value="InterPro"/>
</dbReference>
<dbReference type="InterPro" id="IPR016024">
    <property type="entry name" value="ARM-type_fold"/>
</dbReference>
<dbReference type="GO" id="GO:0003007">
    <property type="term" value="P:heart morphogenesis"/>
    <property type="evidence" value="ECO:0007669"/>
    <property type="project" value="TreeGrafter"/>
</dbReference>
<dbReference type="GO" id="GO:0048703">
    <property type="term" value="P:embryonic viscerocranium morphogenesis"/>
    <property type="evidence" value="ECO:0007669"/>
    <property type="project" value="TreeGrafter"/>
</dbReference>
<dbReference type="GO" id="GO:1990414">
    <property type="term" value="P:replication-born double-strand break repair via sister chromatid exchange"/>
    <property type="evidence" value="ECO:0007669"/>
    <property type="project" value="TreeGrafter"/>
</dbReference>
<keyword evidence="1" id="KW-0539">Nucleus</keyword>
<dbReference type="GO" id="GO:0034087">
    <property type="term" value="P:establishment of mitotic sister chromatid cohesion"/>
    <property type="evidence" value="ECO:0007669"/>
    <property type="project" value="TreeGrafter"/>
</dbReference>
<dbReference type="AlphaFoldDB" id="A0A8C4WX11"/>
<dbReference type="GO" id="GO:0071169">
    <property type="term" value="P:establishment of protein localization to chromatin"/>
    <property type="evidence" value="ECO:0007669"/>
    <property type="project" value="TreeGrafter"/>
</dbReference>
<feature type="compositionally biased region" description="Acidic residues" evidence="2">
    <location>
        <begin position="474"/>
        <end position="503"/>
    </location>
</feature>
<dbReference type="InterPro" id="IPR024986">
    <property type="entry name" value="Nipped-B_C"/>
</dbReference>
<feature type="domain" description="Sister chromatid cohesion C-terminal" evidence="3">
    <location>
        <begin position="167"/>
        <end position="358"/>
    </location>
</feature>
<keyword evidence="5" id="KW-1185">Reference proteome</keyword>
<accession>A0A8C4WX11</accession>
<dbReference type="InterPro" id="IPR033031">
    <property type="entry name" value="Scc2/Nipped-B"/>
</dbReference>
<reference evidence="4" key="1">
    <citation type="submission" date="2025-08" db="UniProtKB">
        <authorList>
            <consortium name="Ensembl"/>
        </authorList>
    </citation>
    <scope>IDENTIFICATION</scope>
</reference>
<keyword evidence="1" id="KW-0677">Repeat</keyword>
<organism evidence="4 5">
    <name type="scientific">Eptatretus burgeri</name>
    <name type="common">Inshore hagfish</name>
    <dbReference type="NCBI Taxonomy" id="7764"/>
    <lineage>
        <taxon>Eukaryota</taxon>
        <taxon>Metazoa</taxon>
        <taxon>Chordata</taxon>
        <taxon>Craniata</taxon>
        <taxon>Vertebrata</taxon>
        <taxon>Cyclostomata</taxon>
        <taxon>Myxini</taxon>
        <taxon>Myxiniformes</taxon>
        <taxon>Myxinidae</taxon>
        <taxon>Eptatretinae</taxon>
        <taxon>Eptatretus</taxon>
    </lineage>
</organism>
<sequence>MHAQLPLIIGYIYNLMDHFLSSFSHVHVSCLSFSTVKKMFHLFLQVVIREKVLETLMYFTRYPDDEVQMKALIGLGFCFMQHPVLMFEPDVKALYNGILQAPEAQQSNTGPQQLIPSSALLQNQVLRNLQSYLQAEDSRMQEADRQWEKVSKQEDLKEMGDVTSGMSSSIMQLYLKNVLESFFSSQSVVRCSALNVVWLTLNQGLVHPVQCVPYLIAMGTDPEPVTRNKADQQLLEIDRKYPGFVHMKAVAGVKMAFQLQCSILRGEKTGENMRSENSNEDIVRGMSQDEPRSSMCSHLYTLIRNNRQHRRAFLLSLLSLFDESNAPSLSLLLFVADNLAHFPYLTQEEPLFLVHHLDVHLSVCGSNLLQSFRECLVPRRALVTSTLKEGKRCTQESNKEEQELEGEQKNADGEEKEKEPDITAKEEEDEREEEAPSKKEQEEEETPSERTTENAEQVSKGEEIIEKKDFDEKNDFEDDNEDDNEDDDDDDDDDDDEDDEEEEKLIRRLPASDTPLHVFMESSQGVLLLLMLKQHLKILYGFSDSKIQRYSPTESAKVYDKTVTRKQGTRFHPQQTLDFQNTLCTTNPSHQSVKNEQQAGSGSSAFRRRVVRQFLDFQTLMLHLDPDDEEEEGDGVVARGRALRNLLGNSGTGLPEGDDSDGEWRPSGRGIRESLEYLHCSKYGKEPRVY</sequence>
<dbReference type="Pfam" id="PF12830">
    <property type="entry name" value="Nipped-B_C"/>
    <property type="match status" value="1"/>
</dbReference>
<name>A0A8C4WX11_EPTBU</name>
<dbReference type="Proteomes" id="UP000694388">
    <property type="component" value="Unplaced"/>
</dbReference>
<comment type="subcellular location">
    <subcellularLocation>
        <location evidence="1">Nucleus</location>
    </subcellularLocation>
</comment>
<dbReference type="SUPFAM" id="SSF48371">
    <property type="entry name" value="ARM repeat"/>
    <property type="match status" value="1"/>
</dbReference>
<feature type="region of interest" description="Disordered" evidence="2">
    <location>
        <begin position="391"/>
        <end position="509"/>
    </location>
</feature>
<dbReference type="Ensembl" id="ENSEBUT00000017598.1">
    <property type="protein sequence ID" value="ENSEBUP00000017021.1"/>
    <property type="gene ID" value="ENSEBUG00000010655.1"/>
</dbReference>
<evidence type="ECO:0000313" key="5">
    <source>
        <dbReference type="Proteomes" id="UP000694388"/>
    </source>
</evidence>
<proteinExistence type="inferred from homology"/>
<dbReference type="GO" id="GO:0140588">
    <property type="term" value="P:chromatin looping"/>
    <property type="evidence" value="ECO:0007669"/>
    <property type="project" value="InterPro"/>
</dbReference>